<sequence length="212" mass="21717">MERLVFVSCILTTCLALASCARVVDPSPHAPSSMAMAMLSSKSSSSSSGTPPGTDECSDIIFGMADCVPFMTDGSKDMRPDGSCCPGLEMVLKASDDCICEAIESCTDLGIPLNMTKAMTLPAACGISAPNSFSQCGIPLLPGVSVSPTPKSSPKSPSTKRAPASSDDVVPAPSSSVVTAPTRSPNSGTYSTSASLVLILSMLYASFYCVSF</sequence>
<evidence type="ECO:0000256" key="6">
    <source>
        <dbReference type="ARBA" id="ARBA00022622"/>
    </source>
</evidence>
<keyword evidence="6" id="KW-0336">GPI-anchor</keyword>
<evidence type="ECO:0000256" key="9">
    <source>
        <dbReference type="ARBA" id="ARBA00023157"/>
    </source>
</evidence>
<keyword evidence="8" id="KW-0446">Lipid-binding</keyword>
<dbReference type="InterPro" id="IPR016140">
    <property type="entry name" value="Bifunc_inhib/LTP/seed_store"/>
</dbReference>
<dbReference type="GO" id="GO:0006869">
    <property type="term" value="P:lipid transport"/>
    <property type="evidence" value="ECO:0007669"/>
    <property type="project" value="InterPro"/>
</dbReference>
<protein>
    <submittedName>
        <fullName evidence="15">Non-specific lipid-transfer protein-like protein</fullName>
    </submittedName>
</protein>
<feature type="domain" description="Bifunctional inhibitor/plant lipid transfer protein/seed storage helical" evidence="14">
    <location>
        <begin position="57"/>
        <end position="136"/>
    </location>
</feature>
<dbReference type="InterPro" id="IPR000528">
    <property type="entry name" value="Plant_nsLTP"/>
</dbReference>
<feature type="chain" id="PRO_5016267890" evidence="13">
    <location>
        <begin position="21"/>
        <end position="212"/>
    </location>
</feature>
<comment type="function">
    <text evidence="1">Plant non-specific lipid-transfer proteins transfer phospholipids as well as galactolipids across membranes. May play a role in wax or cutin deposition in the cell walls of expanding epidermal cells and certain secretory tissues.</text>
</comment>
<evidence type="ECO:0000256" key="7">
    <source>
        <dbReference type="ARBA" id="ARBA00022729"/>
    </source>
</evidence>
<evidence type="ECO:0000256" key="13">
    <source>
        <dbReference type="SAM" id="SignalP"/>
    </source>
</evidence>
<evidence type="ECO:0000256" key="5">
    <source>
        <dbReference type="ARBA" id="ARBA00022475"/>
    </source>
</evidence>
<evidence type="ECO:0000313" key="15">
    <source>
        <dbReference type="EMBL" id="PQM41466.1"/>
    </source>
</evidence>
<dbReference type="AlphaFoldDB" id="A0A314UXA4"/>
<comment type="subcellular location">
    <subcellularLocation>
        <location evidence="2">Cell membrane</location>
        <topology evidence="2">Lipid-anchor</topology>
        <topology evidence="2">GPI-anchor</topology>
    </subcellularLocation>
</comment>
<evidence type="ECO:0000256" key="11">
    <source>
        <dbReference type="ARBA" id="ARBA00023288"/>
    </source>
</evidence>
<keyword evidence="6" id="KW-0472">Membrane</keyword>
<evidence type="ECO:0000256" key="3">
    <source>
        <dbReference type="ARBA" id="ARBA00009748"/>
    </source>
</evidence>
<evidence type="ECO:0000256" key="2">
    <source>
        <dbReference type="ARBA" id="ARBA00004609"/>
    </source>
</evidence>
<feature type="signal peptide" evidence="13">
    <location>
        <begin position="1"/>
        <end position="20"/>
    </location>
</feature>
<dbReference type="GO" id="GO:0008289">
    <property type="term" value="F:lipid binding"/>
    <property type="evidence" value="ECO:0007669"/>
    <property type="project" value="UniProtKB-KW"/>
</dbReference>
<dbReference type="Pfam" id="PF14368">
    <property type="entry name" value="LTP_2"/>
    <property type="match status" value="1"/>
</dbReference>
<evidence type="ECO:0000256" key="1">
    <source>
        <dbReference type="ARBA" id="ARBA00003211"/>
    </source>
</evidence>
<dbReference type="Gene3D" id="1.10.110.10">
    <property type="entry name" value="Plant lipid-transfer and hydrophobic proteins"/>
    <property type="match status" value="1"/>
</dbReference>
<dbReference type="OrthoDB" id="659547at2759"/>
<keyword evidence="10" id="KW-0325">Glycoprotein</keyword>
<keyword evidence="5" id="KW-1003">Cell membrane</keyword>
<comment type="similarity">
    <text evidence="3">Belongs to the plant LTP family.</text>
</comment>
<comment type="caution">
    <text evidence="15">The sequence shown here is derived from an EMBL/GenBank/DDBJ whole genome shotgun (WGS) entry which is preliminary data.</text>
</comment>
<dbReference type="PANTHER" id="PTHR33044">
    <property type="entry name" value="BIFUNCTIONAL INHIBITOR/LIPID-TRANSFER PROTEIN/SEED STORAGE 2S ALBUMIN SUPERFAMILY PROTEIN-RELATED"/>
    <property type="match status" value="1"/>
</dbReference>
<dbReference type="PRINTS" id="PR00382">
    <property type="entry name" value="LIPIDTRNSFER"/>
</dbReference>
<dbReference type="STRING" id="2094558.A0A314UXA4"/>
<dbReference type="EMBL" id="PJQY01002956">
    <property type="protein sequence ID" value="PQM41466.1"/>
    <property type="molecule type" value="Genomic_DNA"/>
</dbReference>
<accession>A0A314UXA4</accession>
<evidence type="ECO:0000259" key="14">
    <source>
        <dbReference type="SMART" id="SM00499"/>
    </source>
</evidence>
<dbReference type="Proteomes" id="UP000250321">
    <property type="component" value="Unassembled WGS sequence"/>
</dbReference>
<evidence type="ECO:0000256" key="4">
    <source>
        <dbReference type="ARBA" id="ARBA00022448"/>
    </source>
</evidence>
<reference evidence="15 16" key="1">
    <citation type="submission" date="2018-02" db="EMBL/GenBank/DDBJ databases">
        <title>Draft genome of wild Prunus yedoensis var. nudiflora.</title>
        <authorList>
            <person name="Baek S."/>
            <person name="Kim J.-H."/>
            <person name="Choi K."/>
            <person name="Kim G.-B."/>
            <person name="Cho A."/>
            <person name="Jang H."/>
            <person name="Shin C.-H."/>
            <person name="Yu H.-J."/>
            <person name="Mun J.-H."/>
        </authorList>
    </citation>
    <scope>NUCLEOTIDE SEQUENCE [LARGE SCALE GENOMIC DNA]</scope>
    <source>
        <strain evidence="16">cv. Jeju island</strain>
        <tissue evidence="15">Leaf</tissue>
    </source>
</reference>
<proteinExistence type="inferred from homology"/>
<evidence type="ECO:0000256" key="10">
    <source>
        <dbReference type="ARBA" id="ARBA00023180"/>
    </source>
</evidence>
<keyword evidence="7 13" id="KW-0732">Signal</keyword>
<evidence type="ECO:0000256" key="8">
    <source>
        <dbReference type="ARBA" id="ARBA00023121"/>
    </source>
</evidence>
<dbReference type="InterPro" id="IPR043325">
    <property type="entry name" value="LTSS"/>
</dbReference>
<keyword evidence="4" id="KW-0813">Transport</keyword>
<keyword evidence="16" id="KW-1185">Reference proteome</keyword>
<dbReference type="PROSITE" id="PS51257">
    <property type="entry name" value="PROKAR_LIPOPROTEIN"/>
    <property type="match status" value="1"/>
</dbReference>
<evidence type="ECO:0000256" key="12">
    <source>
        <dbReference type="SAM" id="MobiDB-lite"/>
    </source>
</evidence>
<dbReference type="GO" id="GO:0005886">
    <property type="term" value="C:plasma membrane"/>
    <property type="evidence" value="ECO:0007669"/>
    <property type="project" value="UniProtKB-SubCell"/>
</dbReference>
<feature type="compositionally biased region" description="Low complexity" evidence="12">
    <location>
        <begin position="147"/>
        <end position="182"/>
    </location>
</feature>
<name>A0A314UXA4_PRUYE</name>
<dbReference type="InterPro" id="IPR036312">
    <property type="entry name" value="Bifun_inhib/LTP/seed_sf"/>
</dbReference>
<gene>
    <name evidence="15" type="ORF">Pyn_20617</name>
</gene>
<dbReference type="SMART" id="SM00499">
    <property type="entry name" value="AAI"/>
    <property type="match status" value="1"/>
</dbReference>
<keyword evidence="11" id="KW-0449">Lipoprotein</keyword>
<feature type="region of interest" description="Disordered" evidence="12">
    <location>
        <begin position="147"/>
        <end position="190"/>
    </location>
</feature>
<dbReference type="SUPFAM" id="SSF47699">
    <property type="entry name" value="Bifunctional inhibitor/lipid-transfer protein/seed storage 2S albumin"/>
    <property type="match status" value="1"/>
</dbReference>
<evidence type="ECO:0000313" key="16">
    <source>
        <dbReference type="Proteomes" id="UP000250321"/>
    </source>
</evidence>
<dbReference type="GO" id="GO:0098552">
    <property type="term" value="C:side of membrane"/>
    <property type="evidence" value="ECO:0007669"/>
    <property type="project" value="UniProtKB-KW"/>
</dbReference>
<organism evidence="15 16">
    <name type="scientific">Prunus yedoensis var. nudiflora</name>
    <dbReference type="NCBI Taxonomy" id="2094558"/>
    <lineage>
        <taxon>Eukaryota</taxon>
        <taxon>Viridiplantae</taxon>
        <taxon>Streptophyta</taxon>
        <taxon>Embryophyta</taxon>
        <taxon>Tracheophyta</taxon>
        <taxon>Spermatophyta</taxon>
        <taxon>Magnoliopsida</taxon>
        <taxon>eudicotyledons</taxon>
        <taxon>Gunneridae</taxon>
        <taxon>Pentapetalae</taxon>
        <taxon>rosids</taxon>
        <taxon>fabids</taxon>
        <taxon>Rosales</taxon>
        <taxon>Rosaceae</taxon>
        <taxon>Amygdaloideae</taxon>
        <taxon>Amygdaleae</taxon>
        <taxon>Prunus</taxon>
    </lineage>
</organism>
<dbReference type="CDD" id="cd00010">
    <property type="entry name" value="AAI_LTSS"/>
    <property type="match status" value="1"/>
</dbReference>
<keyword evidence="9" id="KW-1015">Disulfide bond</keyword>